<feature type="transmembrane region" description="Helical" evidence="1">
    <location>
        <begin position="101"/>
        <end position="119"/>
    </location>
</feature>
<name>A0ABX1X1H1_9BACT</name>
<sequence>MITLKTFYSKKKKKIPVLLIMFTINIIVALLFRYSKEFNEHAHIFGTILVFSLLGYFIYNGFVSKTNNYSKEGKLLVIVMTTFLLIYIVDNFLFLDSISNSLYGGIGLLILGFWIYTATNNSRKTQSINKEYFGQVIINYHSIIINEAEYSIDQIKSIVLDNKDYKGRITKYNGLAFGPLLSNGIDNDISITLKDGSNFYLSYYQEEQNQLSGNDDIIKKYNTLGILEFI</sequence>
<protein>
    <submittedName>
        <fullName evidence="2">Uncharacterized protein</fullName>
    </submittedName>
</protein>
<dbReference type="RefSeq" id="WP_171597241.1">
    <property type="nucleotide sequence ID" value="NZ_RZNH01000048.1"/>
</dbReference>
<feature type="transmembrane region" description="Helical" evidence="1">
    <location>
        <begin position="44"/>
        <end position="63"/>
    </location>
</feature>
<dbReference type="Proteomes" id="UP000732105">
    <property type="component" value="Unassembled WGS sequence"/>
</dbReference>
<keyword evidence="1" id="KW-0812">Transmembrane</keyword>
<reference evidence="2 3" key="1">
    <citation type="submission" date="2018-12" db="EMBL/GenBank/DDBJ databases">
        <title>Marinifilum JC070 sp. nov., a marine bacterium isolated from Yongle Blue Hole in the South China Sea.</title>
        <authorList>
            <person name="Fu T."/>
        </authorList>
    </citation>
    <scope>NUCLEOTIDE SEQUENCE [LARGE SCALE GENOMIC DNA]</scope>
    <source>
        <strain evidence="2 3">JC070</strain>
    </source>
</reference>
<gene>
    <name evidence="2" type="ORF">ELS83_19460</name>
</gene>
<comment type="caution">
    <text evidence="2">The sequence shown here is derived from an EMBL/GenBank/DDBJ whole genome shotgun (WGS) entry which is preliminary data.</text>
</comment>
<organism evidence="2 3">
    <name type="scientific">Marinifilum caeruleilacunae</name>
    <dbReference type="NCBI Taxonomy" id="2499076"/>
    <lineage>
        <taxon>Bacteria</taxon>
        <taxon>Pseudomonadati</taxon>
        <taxon>Bacteroidota</taxon>
        <taxon>Bacteroidia</taxon>
        <taxon>Marinilabiliales</taxon>
        <taxon>Marinifilaceae</taxon>
    </lineage>
</organism>
<evidence type="ECO:0000313" key="3">
    <source>
        <dbReference type="Proteomes" id="UP000732105"/>
    </source>
</evidence>
<dbReference type="EMBL" id="RZNH01000048">
    <property type="protein sequence ID" value="NOU61981.1"/>
    <property type="molecule type" value="Genomic_DNA"/>
</dbReference>
<keyword evidence="3" id="KW-1185">Reference proteome</keyword>
<evidence type="ECO:0000256" key="1">
    <source>
        <dbReference type="SAM" id="Phobius"/>
    </source>
</evidence>
<accession>A0ABX1X1H1</accession>
<evidence type="ECO:0000313" key="2">
    <source>
        <dbReference type="EMBL" id="NOU61981.1"/>
    </source>
</evidence>
<proteinExistence type="predicted"/>
<keyword evidence="1" id="KW-1133">Transmembrane helix</keyword>
<feature type="transmembrane region" description="Helical" evidence="1">
    <location>
        <begin position="75"/>
        <end position="95"/>
    </location>
</feature>
<keyword evidence="1" id="KW-0472">Membrane</keyword>
<feature type="transmembrane region" description="Helical" evidence="1">
    <location>
        <begin position="15"/>
        <end position="32"/>
    </location>
</feature>